<proteinExistence type="predicted"/>
<organism evidence="1 2">
    <name type="scientific">Seohaeicola zhoushanensis</name>
    <dbReference type="NCBI Taxonomy" id="1569283"/>
    <lineage>
        <taxon>Bacteria</taxon>
        <taxon>Pseudomonadati</taxon>
        <taxon>Pseudomonadota</taxon>
        <taxon>Alphaproteobacteria</taxon>
        <taxon>Rhodobacterales</taxon>
        <taxon>Roseobacteraceae</taxon>
        <taxon>Seohaeicola</taxon>
    </lineage>
</organism>
<reference evidence="1" key="2">
    <citation type="submission" date="2020-09" db="EMBL/GenBank/DDBJ databases">
        <authorList>
            <person name="Sun Q."/>
            <person name="Kim S."/>
        </authorList>
    </citation>
    <scope>NUCLEOTIDE SEQUENCE</scope>
    <source>
        <strain evidence="1">KCTC 42650</strain>
    </source>
</reference>
<reference evidence="1" key="1">
    <citation type="journal article" date="2014" name="Int. J. Syst. Evol. Microbiol.">
        <title>Complete genome sequence of Corynebacterium casei LMG S-19264T (=DSM 44701T), isolated from a smear-ripened cheese.</title>
        <authorList>
            <consortium name="US DOE Joint Genome Institute (JGI-PGF)"/>
            <person name="Walter F."/>
            <person name="Albersmeier A."/>
            <person name="Kalinowski J."/>
            <person name="Ruckert C."/>
        </authorList>
    </citation>
    <scope>NUCLEOTIDE SEQUENCE</scope>
    <source>
        <strain evidence="1">KCTC 42650</strain>
    </source>
</reference>
<gene>
    <name evidence="1" type="ORF">GCM10017056_50820</name>
</gene>
<dbReference type="EMBL" id="BNCJ01000037">
    <property type="protein sequence ID" value="GHF73941.1"/>
    <property type="molecule type" value="Genomic_DNA"/>
</dbReference>
<dbReference type="Proteomes" id="UP000626220">
    <property type="component" value="Unassembled WGS sequence"/>
</dbReference>
<comment type="caution">
    <text evidence="1">The sequence shown here is derived from an EMBL/GenBank/DDBJ whole genome shotgun (WGS) entry which is preliminary data.</text>
</comment>
<evidence type="ECO:0000313" key="1">
    <source>
        <dbReference type="EMBL" id="GHF73941.1"/>
    </source>
</evidence>
<evidence type="ECO:0000313" key="2">
    <source>
        <dbReference type="Proteomes" id="UP000626220"/>
    </source>
</evidence>
<name>A0A8J3H1Q2_9RHOB</name>
<accession>A0A8J3H1Q2</accession>
<sequence length="56" mass="6103">MHACRIEQRDFFMGAFPDDTAINVAEFGDGQAGHLVDSSFEAEQAPVAAEMTENAR</sequence>
<protein>
    <submittedName>
        <fullName evidence="1">Uncharacterized protein</fullName>
    </submittedName>
</protein>
<dbReference type="AlphaFoldDB" id="A0A8J3H1Q2"/>
<keyword evidence="2" id="KW-1185">Reference proteome</keyword>